<feature type="domain" description="Mixed lineage kinase" evidence="1">
    <location>
        <begin position="11"/>
        <end position="137"/>
    </location>
</feature>
<keyword evidence="3" id="KW-1185">Reference proteome</keyword>
<dbReference type="Pfam" id="PF22215">
    <property type="entry name" value="MLKL_N"/>
    <property type="match status" value="1"/>
</dbReference>
<accession>A0A2G9RJE3</accession>
<organism evidence="2 3">
    <name type="scientific">Aquarana catesbeiana</name>
    <name type="common">American bullfrog</name>
    <name type="synonym">Rana catesbeiana</name>
    <dbReference type="NCBI Taxonomy" id="8400"/>
    <lineage>
        <taxon>Eukaryota</taxon>
        <taxon>Metazoa</taxon>
        <taxon>Chordata</taxon>
        <taxon>Craniata</taxon>
        <taxon>Vertebrata</taxon>
        <taxon>Euteleostomi</taxon>
        <taxon>Amphibia</taxon>
        <taxon>Batrachia</taxon>
        <taxon>Anura</taxon>
        <taxon>Neobatrachia</taxon>
        <taxon>Ranoidea</taxon>
        <taxon>Ranidae</taxon>
        <taxon>Aquarana</taxon>
    </lineage>
</organism>
<dbReference type="InterPro" id="IPR036537">
    <property type="entry name" value="Adaptor_Cbl_N_dom_sf"/>
</dbReference>
<gene>
    <name evidence="2" type="ORF">AB205_0179220</name>
</gene>
<sequence>MAGLNMATSVLKNIFAAANYIYKLHEQAKTNKRLSERLKKRIELLMNPLKKLENDPKKTRDMEDTLTAFKTNLERAKEWMETYTTSSWWKKYSLALGSYRKFCHINDQLSETAEALQILLKVEEREKFLQAFKESIWGDIKAAIHGLMSQMRSVGDKVDQVDHGVQQIIELLKDQNGQPWNFRVIQKSELKIGALEYSTNRYKMYKGMYDKNFVLIKVMLGDLETDNEVVKDTYFKECEIMKKCESPDILQVFGICSEETSE</sequence>
<dbReference type="Proteomes" id="UP000228934">
    <property type="component" value="Unassembled WGS sequence"/>
</dbReference>
<dbReference type="EMBL" id="KV938543">
    <property type="protein sequence ID" value="PIO27997.1"/>
    <property type="molecule type" value="Genomic_DNA"/>
</dbReference>
<dbReference type="Gene3D" id="3.30.200.20">
    <property type="entry name" value="Phosphorylase Kinase, domain 1"/>
    <property type="match status" value="1"/>
</dbReference>
<name>A0A2G9RJE3_AQUCT</name>
<proteinExistence type="predicted"/>
<dbReference type="AlphaFoldDB" id="A0A2G9RJE3"/>
<evidence type="ECO:0000313" key="3">
    <source>
        <dbReference type="Proteomes" id="UP000228934"/>
    </source>
</evidence>
<reference evidence="3" key="1">
    <citation type="journal article" date="2017" name="Nat. Commun.">
        <title>The North American bullfrog draft genome provides insight into hormonal regulation of long noncoding RNA.</title>
        <authorList>
            <person name="Hammond S.A."/>
            <person name="Warren R.L."/>
            <person name="Vandervalk B.P."/>
            <person name="Kucuk E."/>
            <person name="Khan H."/>
            <person name="Gibb E.A."/>
            <person name="Pandoh P."/>
            <person name="Kirk H."/>
            <person name="Zhao Y."/>
            <person name="Jones M."/>
            <person name="Mungall A.J."/>
            <person name="Coope R."/>
            <person name="Pleasance S."/>
            <person name="Moore R.A."/>
            <person name="Holt R.A."/>
            <person name="Round J.M."/>
            <person name="Ohora S."/>
            <person name="Walle B.V."/>
            <person name="Veldhoen N."/>
            <person name="Helbing C.C."/>
            <person name="Birol I."/>
        </authorList>
    </citation>
    <scope>NUCLEOTIDE SEQUENCE [LARGE SCALE GENOMIC DNA]</scope>
</reference>
<dbReference type="Gene3D" id="1.20.930.20">
    <property type="entry name" value="Adaptor protein Cbl, N-terminal domain"/>
    <property type="match status" value="1"/>
</dbReference>
<evidence type="ECO:0000313" key="2">
    <source>
        <dbReference type="EMBL" id="PIO27997.1"/>
    </source>
</evidence>
<dbReference type="OrthoDB" id="4062651at2759"/>
<evidence type="ECO:0000259" key="1">
    <source>
        <dbReference type="Pfam" id="PF22215"/>
    </source>
</evidence>
<dbReference type="InterPro" id="IPR059179">
    <property type="entry name" value="MLKL-like_MCAfunc"/>
</dbReference>
<dbReference type="GO" id="GO:0007166">
    <property type="term" value="P:cell surface receptor signaling pathway"/>
    <property type="evidence" value="ECO:0007669"/>
    <property type="project" value="InterPro"/>
</dbReference>
<dbReference type="InterPro" id="IPR054000">
    <property type="entry name" value="MLKL_N"/>
</dbReference>
<dbReference type="CDD" id="cd21037">
    <property type="entry name" value="MLKL_NTD"/>
    <property type="match status" value="1"/>
</dbReference>
<protein>
    <recommendedName>
        <fullName evidence="1">Mixed lineage kinase domain-containing protein</fullName>
    </recommendedName>
</protein>